<dbReference type="EMBL" id="BK032734">
    <property type="protein sequence ID" value="DAF57464.1"/>
    <property type="molecule type" value="Genomic_DNA"/>
</dbReference>
<sequence>MAFMDEHLIFRGCIPIGGVLSIFIYGRVLLVVKCKLSLVTKPFPTDFT</sequence>
<protein>
    <submittedName>
        <fullName evidence="2">ToxB N-terminal domain</fullName>
    </submittedName>
</protein>
<accession>A0A8S5T2X8</accession>
<evidence type="ECO:0000313" key="2">
    <source>
        <dbReference type="EMBL" id="DAF57464.1"/>
    </source>
</evidence>
<keyword evidence="1" id="KW-0472">Membrane</keyword>
<keyword evidence="1" id="KW-0812">Transmembrane</keyword>
<organism evidence="2">
    <name type="scientific">Myoviridae sp. ctqfO1</name>
    <dbReference type="NCBI Taxonomy" id="2827710"/>
    <lineage>
        <taxon>Viruses</taxon>
        <taxon>Duplodnaviria</taxon>
        <taxon>Heunggongvirae</taxon>
        <taxon>Uroviricota</taxon>
        <taxon>Caudoviricetes</taxon>
    </lineage>
</organism>
<name>A0A8S5T2X8_9CAUD</name>
<feature type="transmembrane region" description="Helical" evidence="1">
    <location>
        <begin position="12"/>
        <end position="32"/>
    </location>
</feature>
<reference evidence="2" key="1">
    <citation type="journal article" date="2021" name="Proc. Natl. Acad. Sci. U.S.A.">
        <title>A Catalog of Tens of Thousands of Viruses from Human Metagenomes Reveals Hidden Associations with Chronic Diseases.</title>
        <authorList>
            <person name="Tisza M.J."/>
            <person name="Buck C.B."/>
        </authorList>
    </citation>
    <scope>NUCLEOTIDE SEQUENCE</scope>
    <source>
        <strain evidence="2">CtqfO1</strain>
    </source>
</reference>
<proteinExistence type="predicted"/>
<evidence type="ECO:0000256" key="1">
    <source>
        <dbReference type="SAM" id="Phobius"/>
    </source>
</evidence>
<keyword evidence="1" id="KW-1133">Transmembrane helix</keyword>